<dbReference type="Proteomes" id="UP000596063">
    <property type="component" value="Chromosome"/>
</dbReference>
<evidence type="ECO:0000256" key="1">
    <source>
        <dbReference type="ARBA" id="ARBA00009589"/>
    </source>
</evidence>
<keyword evidence="3" id="KW-1185">Reference proteome</keyword>
<dbReference type="SUPFAM" id="SSF56784">
    <property type="entry name" value="HAD-like"/>
    <property type="match status" value="1"/>
</dbReference>
<dbReference type="InterPro" id="IPR010708">
    <property type="entry name" value="5'(3')-deoxyribonucleotidase"/>
</dbReference>
<dbReference type="PANTHER" id="PTHR16504:SF4">
    <property type="entry name" value="5'(3')-DEOXYRIBONUCLEOTIDASE"/>
    <property type="match status" value="1"/>
</dbReference>
<dbReference type="GO" id="GO:0008253">
    <property type="term" value="F:5'-nucleotidase activity"/>
    <property type="evidence" value="ECO:0007669"/>
    <property type="project" value="InterPro"/>
</dbReference>
<comment type="similarity">
    <text evidence="1">Belongs to the 5'(3')-deoxyribonucleotidase family.</text>
</comment>
<name>A0A7T4R422_9GAMM</name>
<dbReference type="InterPro" id="IPR036412">
    <property type="entry name" value="HAD-like_sf"/>
</dbReference>
<evidence type="ECO:0000313" key="3">
    <source>
        <dbReference type="Proteomes" id="UP000596063"/>
    </source>
</evidence>
<reference evidence="2 3" key="1">
    <citation type="submission" date="2020-12" db="EMBL/GenBank/DDBJ databases">
        <authorList>
            <person name="Shan Y."/>
        </authorList>
    </citation>
    <scope>NUCLEOTIDE SEQUENCE [LARGE SCALE GENOMIC DNA]</scope>
    <source>
        <strain evidence="3">csc3.9</strain>
    </source>
</reference>
<dbReference type="PANTHER" id="PTHR16504">
    <property type="entry name" value="5'(3')-DEOXYRIBONUCLEOTIDASE"/>
    <property type="match status" value="1"/>
</dbReference>
<dbReference type="AlphaFoldDB" id="A0A7T4R422"/>
<dbReference type="InterPro" id="IPR023214">
    <property type="entry name" value="HAD_sf"/>
</dbReference>
<dbReference type="KEGG" id="snan:I6N98_09170"/>
<dbReference type="Gene3D" id="3.40.50.1000">
    <property type="entry name" value="HAD superfamily/HAD-like"/>
    <property type="match status" value="1"/>
</dbReference>
<proteinExistence type="inferred from homology"/>
<dbReference type="EMBL" id="CP066167">
    <property type="protein sequence ID" value="QQD20124.1"/>
    <property type="molecule type" value="Genomic_DNA"/>
</dbReference>
<dbReference type="GO" id="GO:0009223">
    <property type="term" value="P:pyrimidine deoxyribonucleotide catabolic process"/>
    <property type="evidence" value="ECO:0007669"/>
    <property type="project" value="TreeGrafter"/>
</dbReference>
<gene>
    <name evidence="2" type="ORF">I6N98_09170</name>
</gene>
<organism evidence="2 3">
    <name type="scientific">Spongiibacter nanhainus</name>
    <dbReference type="NCBI Taxonomy" id="2794344"/>
    <lineage>
        <taxon>Bacteria</taxon>
        <taxon>Pseudomonadati</taxon>
        <taxon>Pseudomonadota</taxon>
        <taxon>Gammaproteobacteria</taxon>
        <taxon>Cellvibrionales</taxon>
        <taxon>Spongiibacteraceae</taxon>
        <taxon>Spongiibacter</taxon>
    </lineage>
</organism>
<dbReference type="Pfam" id="PF06941">
    <property type="entry name" value="NT5C"/>
    <property type="match status" value="1"/>
</dbReference>
<evidence type="ECO:0000313" key="2">
    <source>
        <dbReference type="EMBL" id="QQD20124.1"/>
    </source>
</evidence>
<protein>
    <submittedName>
        <fullName evidence="2">Uncharacterized protein</fullName>
    </submittedName>
</protein>
<accession>A0A7T4R422</accession>
<sequence>MDHVLCDYEEAWAKQQNLFPGLEFPQSQPGMYIGMNPLPGAIETYRWLDDHPETDVYILTAPSVHNSHCYSEKRDWVEKYLGLSVVENLIITPHKNLNKGHYLIDDMASGKGQESFEGSLILFGSNEFPDWASVRAFFEKSLDPNGSLAKTGPWDAFFNSESGVTDDFGLNQEDRDWLNMKPEGKEDLD</sequence>